<organism evidence="13 14">
    <name type="scientific">Leucocoprinus leucothites</name>
    <dbReference type="NCBI Taxonomy" id="201217"/>
    <lineage>
        <taxon>Eukaryota</taxon>
        <taxon>Fungi</taxon>
        <taxon>Dikarya</taxon>
        <taxon>Basidiomycota</taxon>
        <taxon>Agaricomycotina</taxon>
        <taxon>Agaricomycetes</taxon>
        <taxon>Agaricomycetidae</taxon>
        <taxon>Agaricales</taxon>
        <taxon>Agaricineae</taxon>
        <taxon>Agaricaceae</taxon>
        <taxon>Leucocoprinus</taxon>
    </lineage>
</organism>
<dbReference type="Pfam" id="PF03798">
    <property type="entry name" value="TRAM_LAG1_CLN8"/>
    <property type="match status" value="1"/>
</dbReference>
<evidence type="ECO:0000256" key="3">
    <source>
        <dbReference type="ARBA" id="ARBA00022679"/>
    </source>
</evidence>
<dbReference type="AlphaFoldDB" id="A0A8H5GEJ8"/>
<feature type="transmembrane region" description="Helical" evidence="11">
    <location>
        <begin position="62"/>
        <end position="83"/>
    </location>
</feature>
<proteinExistence type="inferred from homology"/>
<feature type="transmembrane region" description="Helical" evidence="11">
    <location>
        <begin position="292"/>
        <end position="316"/>
    </location>
</feature>
<evidence type="ECO:0000313" key="14">
    <source>
        <dbReference type="Proteomes" id="UP000559027"/>
    </source>
</evidence>
<dbReference type="PROSITE" id="PS50922">
    <property type="entry name" value="TLC"/>
    <property type="match status" value="1"/>
</dbReference>
<evidence type="ECO:0000256" key="6">
    <source>
        <dbReference type="ARBA" id="ARBA00022989"/>
    </source>
</evidence>
<feature type="transmembrane region" description="Helical" evidence="11">
    <location>
        <begin position="114"/>
        <end position="131"/>
    </location>
</feature>
<dbReference type="EMBL" id="JAACJO010000001">
    <property type="protein sequence ID" value="KAF5363341.1"/>
    <property type="molecule type" value="Genomic_DNA"/>
</dbReference>
<evidence type="ECO:0000256" key="1">
    <source>
        <dbReference type="ARBA" id="ARBA00004477"/>
    </source>
</evidence>
<evidence type="ECO:0000256" key="8">
    <source>
        <dbReference type="ARBA" id="ARBA00023180"/>
    </source>
</evidence>
<feature type="transmembrane region" description="Helical" evidence="11">
    <location>
        <begin position="162"/>
        <end position="187"/>
    </location>
</feature>
<evidence type="ECO:0000256" key="9">
    <source>
        <dbReference type="PROSITE-ProRule" id="PRU00205"/>
    </source>
</evidence>
<dbReference type="Proteomes" id="UP000559027">
    <property type="component" value="Unassembled WGS sequence"/>
</dbReference>
<comment type="similarity">
    <text evidence="2">Belongs to the sphingosine N-acyltransferase family.</text>
</comment>
<dbReference type="GO" id="GO:0046513">
    <property type="term" value="P:ceramide biosynthetic process"/>
    <property type="evidence" value="ECO:0007669"/>
    <property type="project" value="InterPro"/>
</dbReference>
<dbReference type="InterPro" id="IPR016439">
    <property type="entry name" value="Lag1/Lac1-like"/>
</dbReference>
<name>A0A8H5GEJ8_9AGAR</name>
<dbReference type="SMART" id="SM00724">
    <property type="entry name" value="TLC"/>
    <property type="match status" value="1"/>
</dbReference>
<keyword evidence="14" id="KW-1185">Reference proteome</keyword>
<dbReference type="GO" id="GO:0050291">
    <property type="term" value="F:sphingosine N-acyltransferase activity"/>
    <property type="evidence" value="ECO:0007669"/>
    <property type="project" value="InterPro"/>
</dbReference>
<keyword evidence="6 11" id="KW-1133">Transmembrane helix</keyword>
<reference evidence="13 14" key="1">
    <citation type="journal article" date="2020" name="ISME J.">
        <title>Uncovering the hidden diversity of litter-decomposition mechanisms in mushroom-forming fungi.</title>
        <authorList>
            <person name="Floudas D."/>
            <person name="Bentzer J."/>
            <person name="Ahren D."/>
            <person name="Johansson T."/>
            <person name="Persson P."/>
            <person name="Tunlid A."/>
        </authorList>
    </citation>
    <scope>NUCLEOTIDE SEQUENCE [LARGE SCALE GENOMIC DNA]</scope>
    <source>
        <strain evidence="13 14">CBS 146.42</strain>
    </source>
</reference>
<evidence type="ECO:0000259" key="12">
    <source>
        <dbReference type="PROSITE" id="PS50922"/>
    </source>
</evidence>
<evidence type="ECO:0000313" key="13">
    <source>
        <dbReference type="EMBL" id="KAF5363341.1"/>
    </source>
</evidence>
<keyword evidence="8" id="KW-0325">Glycoprotein</keyword>
<evidence type="ECO:0000256" key="7">
    <source>
        <dbReference type="ARBA" id="ARBA00023136"/>
    </source>
</evidence>
<dbReference type="OrthoDB" id="3053196at2759"/>
<feature type="domain" description="TLC" evidence="12">
    <location>
        <begin position="153"/>
        <end position="372"/>
    </location>
</feature>
<keyword evidence="3" id="KW-0808">Transferase</keyword>
<dbReference type="InterPro" id="IPR006634">
    <property type="entry name" value="TLC-dom"/>
</dbReference>
<feature type="compositionally biased region" description="Acidic residues" evidence="10">
    <location>
        <begin position="381"/>
        <end position="392"/>
    </location>
</feature>
<feature type="compositionally biased region" description="Polar residues" evidence="10">
    <location>
        <begin position="31"/>
        <end position="44"/>
    </location>
</feature>
<dbReference type="PANTHER" id="PTHR12560">
    <property type="entry name" value="LONGEVITY ASSURANCE FACTOR 1 LAG1"/>
    <property type="match status" value="1"/>
</dbReference>
<evidence type="ECO:0000256" key="4">
    <source>
        <dbReference type="ARBA" id="ARBA00022692"/>
    </source>
</evidence>
<feature type="region of interest" description="Disordered" evidence="10">
    <location>
        <begin position="377"/>
        <end position="410"/>
    </location>
</feature>
<evidence type="ECO:0000256" key="2">
    <source>
        <dbReference type="ARBA" id="ARBA00009808"/>
    </source>
</evidence>
<evidence type="ECO:0000256" key="11">
    <source>
        <dbReference type="SAM" id="Phobius"/>
    </source>
</evidence>
<protein>
    <recommendedName>
        <fullName evidence="12">TLC domain-containing protein</fullName>
    </recommendedName>
</protein>
<evidence type="ECO:0000256" key="5">
    <source>
        <dbReference type="ARBA" id="ARBA00022824"/>
    </source>
</evidence>
<dbReference type="PANTHER" id="PTHR12560:SF11">
    <property type="entry name" value="CERAMIDE SYNTHASE LAC1-RELATED"/>
    <property type="match status" value="1"/>
</dbReference>
<keyword evidence="7 9" id="KW-0472">Membrane</keyword>
<feature type="region of interest" description="Disordered" evidence="10">
    <location>
        <begin position="1"/>
        <end position="46"/>
    </location>
</feature>
<keyword evidence="4 9" id="KW-0812">Transmembrane</keyword>
<sequence length="410" mass="47978">MPAAKNRPAPLTAIQDDPTHHLAGPFLPQTPLGSNTPQRAHSPSHQPPVAPYLRWAVQPASAVKLLLIPLVLYANWEVLAPWVSPGLPNPFANIFLITGRVPGSSDADPRYQKSWWDLVFITYYVIFWSFVRQSLASRVATPIARYFGLKKPAKIDRFAEQFYAVVYFGAFGAWGWRIMSQLPTYWYRTKYFWIDYPHWDMQPELKHYQLMQAAYWCQQLIVMVLGLEKPRKDYNELIAHHVVTIWLIGWSYLINLTLIGNAVFVSMDIPDVFLAFSKLLNYIQWNRAKIVAFVFFMGVWTYFRHYLNLVILWSVWNEYDLVPETSRQWVWSQGTYLAGWMRYQVFIPLLLLQFINLFWYYLMVRILYRAVKTHDATDTRSDDEDDGDDDDSTDVRHNGSNGAKETKKEK</sequence>
<accession>A0A8H5GEJ8</accession>
<feature type="transmembrane region" description="Helical" evidence="11">
    <location>
        <begin position="343"/>
        <end position="362"/>
    </location>
</feature>
<comment type="subcellular location">
    <subcellularLocation>
        <location evidence="1">Endoplasmic reticulum membrane</location>
        <topology evidence="1">Multi-pass membrane protein</topology>
    </subcellularLocation>
</comment>
<evidence type="ECO:0000256" key="10">
    <source>
        <dbReference type="SAM" id="MobiDB-lite"/>
    </source>
</evidence>
<gene>
    <name evidence="13" type="ORF">D9756_000463</name>
</gene>
<keyword evidence="5" id="KW-0256">Endoplasmic reticulum</keyword>
<dbReference type="GO" id="GO:0005789">
    <property type="term" value="C:endoplasmic reticulum membrane"/>
    <property type="evidence" value="ECO:0007669"/>
    <property type="project" value="UniProtKB-SubCell"/>
</dbReference>
<comment type="caution">
    <text evidence="13">The sequence shown here is derived from an EMBL/GenBank/DDBJ whole genome shotgun (WGS) entry which is preliminary data.</text>
</comment>